<proteinExistence type="predicted"/>
<sequence>MAKIVMKNKLQSRHQLTNPFSSETRHERLIKSGAVDIKDNMIIQDMGNGYATILPIDKNKRLK</sequence>
<reference evidence="1 2" key="1">
    <citation type="submission" date="2019-10" db="EMBL/GenBank/DDBJ databases">
        <title>Description of Paenibacillus terrestris sp. nov.</title>
        <authorList>
            <person name="Carlier A."/>
            <person name="Qi S."/>
        </authorList>
    </citation>
    <scope>NUCLEOTIDE SEQUENCE [LARGE SCALE GENOMIC DNA]</scope>
    <source>
        <strain evidence="1 2">LMG 31458</strain>
    </source>
</reference>
<organism evidence="1 2">
    <name type="scientific">Paenibacillus phytorum</name>
    <dbReference type="NCBI Taxonomy" id="2654977"/>
    <lineage>
        <taxon>Bacteria</taxon>
        <taxon>Bacillati</taxon>
        <taxon>Bacillota</taxon>
        <taxon>Bacilli</taxon>
        <taxon>Bacillales</taxon>
        <taxon>Paenibacillaceae</taxon>
        <taxon>Paenibacillus</taxon>
    </lineage>
</organism>
<gene>
    <name evidence="1" type="ORF">GC098_14025</name>
</gene>
<dbReference type="Proteomes" id="UP000616779">
    <property type="component" value="Unassembled WGS sequence"/>
</dbReference>
<dbReference type="RefSeq" id="WP_171643814.1">
    <property type="nucleotide sequence ID" value="NZ_WHOA01000095.1"/>
</dbReference>
<evidence type="ECO:0000313" key="2">
    <source>
        <dbReference type="Proteomes" id="UP000616779"/>
    </source>
</evidence>
<accession>A0ABX1XWV3</accession>
<evidence type="ECO:0000313" key="1">
    <source>
        <dbReference type="EMBL" id="NOU72531.1"/>
    </source>
</evidence>
<keyword evidence="2" id="KW-1185">Reference proteome</keyword>
<protein>
    <submittedName>
        <fullName evidence="1">Uncharacterized protein</fullName>
    </submittedName>
</protein>
<name>A0ABX1XWV3_9BACL</name>
<comment type="caution">
    <text evidence="1">The sequence shown here is derived from an EMBL/GenBank/DDBJ whole genome shotgun (WGS) entry which is preliminary data.</text>
</comment>
<dbReference type="EMBL" id="WHOA01000095">
    <property type="protein sequence ID" value="NOU72531.1"/>
    <property type="molecule type" value="Genomic_DNA"/>
</dbReference>